<name>F2IVM7_POLGS</name>
<dbReference type="PANTHER" id="PTHR16557">
    <property type="entry name" value="ALKYLATED DNA REPAIR PROTEIN ALKB-RELATED"/>
    <property type="match status" value="1"/>
</dbReference>
<evidence type="ECO:0000256" key="5">
    <source>
        <dbReference type="PIRSR" id="PIRSR604574-1"/>
    </source>
</evidence>
<reference evidence="8 9" key="1">
    <citation type="journal article" date="2011" name="J. Bacteriol.">
        <title>Complete genome sequence of Polymorphum gilvum SL003B-26A1T, a crude oil-degrading bacterium from oil-polluted saline soil.</title>
        <authorList>
            <person name="Li S.G."/>
            <person name="Tang Y.Q."/>
            <person name="Nie Y."/>
            <person name="Cai M."/>
            <person name="Wu X.L."/>
        </authorList>
    </citation>
    <scope>NUCLEOTIDE SEQUENCE [LARGE SCALE GENOMIC DNA]</scope>
    <source>
        <strain evidence="9">LMG 25793 / CGMCC 1.9160 / SL003B-26A1</strain>
    </source>
</reference>
<dbReference type="PANTHER" id="PTHR16557:SF2">
    <property type="entry name" value="NUCLEIC ACID DIOXYGENASE ALKBH1"/>
    <property type="match status" value="1"/>
</dbReference>
<keyword evidence="4 6" id="KW-0408">Iron</keyword>
<evidence type="ECO:0000259" key="7">
    <source>
        <dbReference type="PROSITE" id="PS51471"/>
    </source>
</evidence>
<comment type="cofactor">
    <cofactor evidence="6">
        <name>Fe(2+)</name>
        <dbReference type="ChEBI" id="CHEBI:29033"/>
    </cofactor>
    <text evidence="6">Binds 1 Fe(2+) ion per subunit.</text>
</comment>
<evidence type="ECO:0000256" key="4">
    <source>
        <dbReference type="ARBA" id="ARBA00023004"/>
    </source>
</evidence>
<feature type="binding site" evidence="6">
    <location>
        <position position="121"/>
    </location>
    <ligand>
        <name>Fe cation</name>
        <dbReference type="ChEBI" id="CHEBI:24875"/>
        <note>catalytic</note>
    </ligand>
</feature>
<evidence type="ECO:0000256" key="6">
    <source>
        <dbReference type="PIRSR" id="PIRSR604574-2"/>
    </source>
</evidence>
<dbReference type="InterPro" id="IPR004574">
    <property type="entry name" value="Alkb"/>
</dbReference>
<feature type="binding site" evidence="5">
    <location>
        <position position="151"/>
    </location>
    <ligand>
        <name>substrate</name>
    </ligand>
</feature>
<dbReference type="InterPro" id="IPR005123">
    <property type="entry name" value="Oxoglu/Fe-dep_dioxygenase_dom"/>
</dbReference>
<dbReference type="Gene3D" id="2.60.120.590">
    <property type="entry name" value="Alpha-ketoglutarate-dependent dioxygenase AlkB-like"/>
    <property type="match status" value="1"/>
</dbReference>
<feature type="binding site" evidence="5">
    <location>
        <begin position="70"/>
        <end position="72"/>
    </location>
    <ligand>
        <name>substrate</name>
    </ligand>
</feature>
<organism evidence="8 9">
    <name type="scientific">Polymorphum gilvum (strain LMG 25793 / CGMCC 1.9160 / SL003B-26A1)</name>
    <dbReference type="NCBI Taxonomy" id="991905"/>
    <lineage>
        <taxon>Bacteria</taxon>
        <taxon>Pseudomonadati</taxon>
        <taxon>Pseudomonadota</taxon>
        <taxon>Alphaproteobacteria</taxon>
        <taxon>Rhodobacterales</taxon>
        <taxon>Paracoccaceae</taxon>
        <taxon>Polymorphum</taxon>
    </lineage>
</organism>
<accession>F2IVM7</accession>
<dbReference type="KEGG" id="pgv:SL003B_4328"/>
<keyword evidence="9" id="KW-1185">Reference proteome</keyword>
<evidence type="ECO:0000313" key="8">
    <source>
        <dbReference type="EMBL" id="ADZ72745.1"/>
    </source>
</evidence>
<keyword evidence="3" id="KW-0560">Oxidoreductase</keyword>
<gene>
    <name evidence="8" type="ordered locus">SL003B_4328</name>
</gene>
<feature type="binding site" evidence="5">
    <location>
        <position position="63"/>
    </location>
    <ligand>
        <name>substrate</name>
    </ligand>
</feature>
<dbReference type="Pfam" id="PF13532">
    <property type="entry name" value="2OG-FeII_Oxy_2"/>
    <property type="match status" value="1"/>
</dbReference>
<sequence>MTETSPVPAGFRLLPGYLDRAAQEDLIDALRAALAEAPLFRPVMPRTGKPFSVRMSNCGPLGWVSDRTGYRYQEFHPETGRRWSDIPPVLLRLWAEVAPAAPLPEACLINFYEPGARMGLHQDRDEETFDAPVVSVSLGDTAMFRIGGLSRKDRTASLRLASGDVAVLASTARLAFHGIDRILAGTSTLLKAGGRINLTLRRVTAG</sequence>
<dbReference type="GO" id="GO:0005737">
    <property type="term" value="C:cytoplasm"/>
    <property type="evidence" value="ECO:0007669"/>
    <property type="project" value="TreeGrafter"/>
</dbReference>
<feature type="binding site" evidence="5">
    <location>
        <begin position="110"/>
        <end position="112"/>
    </location>
    <ligand>
        <name>2-oxoglutarate</name>
        <dbReference type="ChEBI" id="CHEBI:16810"/>
    </ligand>
</feature>
<dbReference type="OrthoDB" id="9796932at2"/>
<feature type="binding site" evidence="6">
    <location>
        <position position="177"/>
    </location>
    <ligand>
        <name>Fe cation</name>
        <dbReference type="ChEBI" id="CHEBI:24875"/>
        <note>catalytic</note>
    </ligand>
</feature>
<evidence type="ECO:0000256" key="1">
    <source>
        <dbReference type="ARBA" id="ARBA00022723"/>
    </source>
</evidence>
<evidence type="ECO:0000256" key="2">
    <source>
        <dbReference type="ARBA" id="ARBA00022964"/>
    </source>
</evidence>
<dbReference type="STRING" id="991905.SL003B_4328"/>
<proteinExistence type="predicted"/>
<dbReference type="eggNOG" id="COG3145">
    <property type="taxonomic scope" value="Bacteria"/>
</dbReference>
<dbReference type="InterPro" id="IPR037151">
    <property type="entry name" value="AlkB-like_sf"/>
</dbReference>
<dbReference type="GO" id="GO:0035513">
    <property type="term" value="P:oxidative RNA demethylation"/>
    <property type="evidence" value="ECO:0007669"/>
    <property type="project" value="TreeGrafter"/>
</dbReference>
<dbReference type="PROSITE" id="PS51471">
    <property type="entry name" value="FE2OG_OXY"/>
    <property type="match status" value="1"/>
</dbReference>
<keyword evidence="2" id="KW-0223">Dioxygenase</keyword>
<dbReference type="PATRIC" id="fig|991905.3.peg.4462"/>
<evidence type="ECO:0000313" key="9">
    <source>
        <dbReference type="Proteomes" id="UP000008130"/>
    </source>
</evidence>
<dbReference type="RefSeq" id="WP_013655043.1">
    <property type="nucleotide sequence ID" value="NC_015259.1"/>
</dbReference>
<feature type="binding site" evidence="6">
    <location>
        <position position="123"/>
    </location>
    <ligand>
        <name>Fe cation</name>
        <dbReference type="ChEBI" id="CHEBI:24875"/>
        <note>catalytic</note>
    </ligand>
</feature>
<dbReference type="InterPro" id="IPR027450">
    <property type="entry name" value="AlkB-like"/>
</dbReference>
<dbReference type="Proteomes" id="UP000008130">
    <property type="component" value="Chromosome"/>
</dbReference>
<dbReference type="HOGENOM" id="CLU_039677_1_0_5"/>
<dbReference type="AlphaFoldDB" id="F2IVM7"/>
<feature type="domain" description="Fe2OG dioxygenase" evidence="7">
    <location>
        <begin position="103"/>
        <end position="204"/>
    </location>
</feature>
<evidence type="ECO:0000256" key="3">
    <source>
        <dbReference type="ARBA" id="ARBA00023002"/>
    </source>
</evidence>
<keyword evidence="1 6" id="KW-0479">Metal-binding</keyword>
<dbReference type="SUPFAM" id="SSF51197">
    <property type="entry name" value="Clavaminate synthase-like"/>
    <property type="match status" value="1"/>
</dbReference>
<feature type="binding site" evidence="5">
    <location>
        <begin position="195"/>
        <end position="201"/>
    </location>
    <ligand>
        <name>2-oxoglutarate</name>
        <dbReference type="ChEBI" id="CHEBI:16810"/>
    </ligand>
</feature>
<dbReference type="GO" id="GO:0035515">
    <property type="term" value="F:oxidative RNA demethylase activity"/>
    <property type="evidence" value="ECO:0007669"/>
    <property type="project" value="TreeGrafter"/>
</dbReference>
<protein>
    <submittedName>
        <fullName evidence="8">Oxidoreductase, 2OG-Fe(II) oxygenase family</fullName>
    </submittedName>
</protein>
<dbReference type="EMBL" id="CP002568">
    <property type="protein sequence ID" value="ADZ72745.1"/>
    <property type="molecule type" value="Genomic_DNA"/>
</dbReference>
<feature type="binding site" evidence="5">
    <location>
        <position position="125"/>
    </location>
    <ligand>
        <name>substrate</name>
    </ligand>
</feature>
<dbReference type="GO" id="GO:0035516">
    <property type="term" value="F:broad specificity oxidative DNA demethylase activity"/>
    <property type="evidence" value="ECO:0007669"/>
    <property type="project" value="TreeGrafter"/>
</dbReference>
<dbReference type="GO" id="GO:0008198">
    <property type="term" value="F:ferrous iron binding"/>
    <property type="evidence" value="ECO:0007669"/>
    <property type="project" value="TreeGrafter"/>
</dbReference>